<feature type="signal peptide" evidence="11">
    <location>
        <begin position="1"/>
        <end position="29"/>
    </location>
</feature>
<evidence type="ECO:0000256" key="7">
    <source>
        <dbReference type="ARBA" id="ARBA00022820"/>
    </source>
</evidence>
<dbReference type="PANTHER" id="PTHR24264">
    <property type="entry name" value="TRYPSIN-RELATED"/>
    <property type="match status" value="1"/>
</dbReference>
<evidence type="ECO:0000256" key="9">
    <source>
        <dbReference type="ARBA" id="ARBA00023157"/>
    </source>
</evidence>
<evidence type="ECO:0000256" key="8">
    <source>
        <dbReference type="ARBA" id="ARBA00022825"/>
    </source>
</evidence>
<dbReference type="GO" id="GO:0042381">
    <property type="term" value="P:hemolymph coagulation"/>
    <property type="evidence" value="ECO:0007669"/>
    <property type="project" value="UniProtKB-KW"/>
</dbReference>
<dbReference type="InterPro" id="IPR022700">
    <property type="entry name" value="CLIP"/>
</dbReference>
<dbReference type="Pfam" id="PF00089">
    <property type="entry name" value="Trypsin"/>
    <property type="match status" value="1"/>
</dbReference>
<feature type="chain" id="PRO_5040530382" description="CLIP domain-containing serine protease" evidence="11">
    <location>
        <begin position="30"/>
        <end position="462"/>
    </location>
</feature>
<keyword evidence="15" id="KW-1185">Reference proteome</keyword>
<evidence type="ECO:0000313" key="14">
    <source>
        <dbReference type="EMBL" id="CAG9769232.1"/>
    </source>
</evidence>
<evidence type="ECO:0000256" key="3">
    <source>
        <dbReference type="ARBA" id="ARBA00022659"/>
    </source>
</evidence>
<dbReference type="InterPro" id="IPR050127">
    <property type="entry name" value="Serine_Proteases_S1"/>
</dbReference>
<comment type="catalytic activity">
    <reaction evidence="10">
        <text>Selective cleavage of 103-Arg-|-Ser-104 and 124-Ile-|-Ile-125 bonds in Limulus clotting factor B to form activated factor B. Cleavage of -Pro-Arg-|-Xaa- bonds in synthetic substrates.</text>
        <dbReference type="EC" id="3.4.21.84"/>
    </reaction>
</comment>
<evidence type="ECO:0000256" key="10">
    <source>
        <dbReference type="ARBA" id="ARBA00052079"/>
    </source>
</evidence>
<keyword evidence="4 11" id="KW-0645">Protease</keyword>
<evidence type="ECO:0000256" key="11">
    <source>
        <dbReference type="RuleBase" id="RU366078"/>
    </source>
</evidence>
<dbReference type="Gene3D" id="2.40.10.10">
    <property type="entry name" value="Trypsin-like serine proteases"/>
    <property type="match status" value="2"/>
</dbReference>
<organism evidence="14 15">
    <name type="scientific">Ceutorhynchus assimilis</name>
    <name type="common">cabbage seed weevil</name>
    <dbReference type="NCBI Taxonomy" id="467358"/>
    <lineage>
        <taxon>Eukaryota</taxon>
        <taxon>Metazoa</taxon>
        <taxon>Ecdysozoa</taxon>
        <taxon>Arthropoda</taxon>
        <taxon>Hexapoda</taxon>
        <taxon>Insecta</taxon>
        <taxon>Pterygota</taxon>
        <taxon>Neoptera</taxon>
        <taxon>Endopterygota</taxon>
        <taxon>Coleoptera</taxon>
        <taxon>Polyphaga</taxon>
        <taxon>Cucujiformia</taxon>
        <taxon>Curculionidae</taxon>
        <taxon>Ceutorhynchinae</taxon>
        <taxon>Ceutorhynchus</taxon>
    </lineage>
</organism>
<dbReference type="AlphaFoldDB" id="A0A9N9QQ71"/>
<dbReference type="Pfam" id="PF12032">
    <property type="entry name" value="CLIP"/>
    <property type="match status" value="1"/>
</dbReference>
<dbReference type="PANTHER" id="PTHR24264:SF65">
    <property type="entry name" value="SRCR DOMAIN-CONTAINING PROTEIN"/>
    <property type="match status" value="1"/>
</dbReference>
<evidence type="ECO:0000256" key="4">
    <source>
        <dbReference type="ARBA" id="ARBA00022670"/>
    </source>
</evidence>
<keyword evidence="9" id="KW-1015">Disulfide bond</keyword>
<accession>A0A9N9QQ71</accession>
<evidence type="ECO:0000256" key="1">
    <source>
        <dbReference type="ARBA" id="ARBA00004613"/>
    </source>
</evidence>
<evidence type="ECO:0000256" key="6">
    <source>
        <dbReference type="ARBA" id="ARBA00022801"/>
    </source>
</evidence>
<dbReference type="SUPFAM" id="SSF50494">
    <property type="entry name" value="Trypsin-like serine proteases"/>
    <property type="match status" value="1"/>
</dbReference>
<keyword evidence="5 11" id="KW-0732">Signal</keyword>
<evidence type="ECO:0000259" key="13">
    <source>
        <dbReference type="PROSITE" id="PS51888"/>
    </source>
</evidence>
<keyword evidence="3" id="KW-0768">Sushi</keyword>
<dbReference type="GO" id="GO:0004252">
    <property type="term" value="F:serine-type endopeptidase activity"/>
    <property type="evidence" value="ECO:0007669"/>
    <property type="project" value="UniProtKB-UniRule"/>
</dbReference>
<dbReference type="Proteomes" id="UP001152799">
    <property type="component" value="Chromosome 5"/>
</dbReference>
<dbReference type="Gene3D" id="3.30.1640.30">
    <property type="match status" value="1"/>
</dbReference>
<feature type="domain" description="Peptidase S1" evidence="12">
    <location>
        <begin position="180"/>
        <end position="430"/>
    </location>
</feature>
<protein>
    <recommendedName>
        <fullName evidence="11">CLIP domain-containing serine protease</fullName>
        <ecNumber evidence="11">3.4.21.-</ecNumber>
    </recommendedName>
</protein>
<dbReference type="InterPro" id="IPR001254">
    <property type="entry name" value="Trypsin_dom"/>
</dbReference>
<comment type="subcellular location">
    <subcellularLocation>
        <location evidence="1 11">Secreted</location>
    </subcellularLocation>
</comment>
<proteinExistence type="inferred from homology"/>
<feature type="domain" description="Clip" evidence="13">
    <location>
        <begin position="82"/>
        <end position="134"/>
    </location>
</feature>
<evidence type="ECO:0000256" key="2">
    <source>
        <dbReference type="ARBA" id="ARBA00022525"/>
    </source>
</evidence>
<dbReference type="SMART" id="SM00020">
    <property type="entry name" value="Tryp_SPc"/>
    <property type="match status" value="1"/>
</dbReference>
<dbReference type="InterPro" id="IPR033116">
    <property type="entry name" value="TRYPSIN_SER"/>
</dbReference>
<dbReference type="PROSITE" id="PS00135">
    <property type="entry name" value="TRYPSIN_SER"/>
    <property type="match status" value="1"/>
</dbReference>
<evidence type="ECO:0000256" key="5">
    <source>
        <dbReference type="ARBA" id="ARBA00022729"/>
    </source>
</evidence>
<dbReference type="EC" id="3.4.21.-" evidence="11"/>
<dbReference type="GO" id="GO:0005615">
    <property type="term" value="C:extracellular space"/>
    <property type="evidence" value="ECO:0007669"/>
    <property type="project" value="TreeGrafter"/>
</dbReference>
<dbReference type="InterPro" id="IPR001314">
    <property type="entry name" value="Peptidase_S1A"/>
</dbReference>
<dbReference type="InterPro" id="IPR009003">
    <property type="entry name" value="Peptidase_S1_PA"/>
</dbReference>
<dbReference type="InterPro" id="IPR038565">
    <property type="entry name" value="CLIP_sf"/>
</dbReference>
<name>A0A9N9QQ71_9CUCU</name>
<sequence length="462" mass="51783">MKRKNCIRKFDVIVFILFNVLCVIALARGECVEECASLEKTSQSDNISDVSDTDYTSLVSFTSEIDVFKHLNDTELLRFATPCETPNHEVAYCQQISTCPILDAVKGKIKYEDFVTASKCGPTNENPKNFKVCCGKYNNFRNSNTKQGSNKITTTTSIPEIVFALPQQCGTQRRIMRGRIVGGTEAVLGEYPWMARIIHKNKYGHKSYGCAGFLIHPKYVATAAHCIKSDSIQTRGEPYSVLLGEHNVTTLIDCSPGGTFCAEKTQAKRISKVIVHENYSKTSKNHHNDIALISLNSAVRLSEYVQPICLLDEEAPEVKKYYISGWGKTETEQSSKVKLRVDLVPYERERCKDQFQVLDLEINESQICAGGEKSKDSCNGDSGGPLMITNGTHHFASGLVSYGVGCGMQNWPGVYTSVPYYVNWIKKHMVEINTRSRKIKKHRKKNKILFTGFTDEQTQTSI</sequence>
<evidence type="ECO:0000313" key="15">
    <source>
        <dbReference type="Proteomes" id="UP001152799"/>
    </source>
</evidence>
<dbReference type="OrthoDB" id="9028152at2759"/>
<reference evidence="14" key="1">
    <citation type="submission" date="2022-01" db="EMBL/GenBank/DDBJ databases">
        <authorList>
            <person name="King R."/>
        </authorList>
    </citation>
    <scope>NUCLEOTIDE SEQUENCE</scope>
</reference>
<comment type="domain">
    <text evidence="11">The clip domain consists of 35-55 residues which are 'knitted' together usually by 3 conserved disulfide bonds forming a clip-like compact structure.</text>
</comment>
<dbReference type="PROSITE" id="PS51888">
    <property type="entry name" value="CLIP"/>
    <property type="match status" value="1"/>
</dbReference>
<dbReference type="PRINTS" id="PR00722">
    <property type="entry name" value="CHYMOTRYPSIN"/>
</dbReference>
<dbReference type="EMBL" id="OU892281">
    <property type="protein sequence ID" value="CAG9769232.1"/>
    <property type="molecule type" value="Genomic_DNA"/>
</dbReference>
<evidence type="ECO:0000259" key="12">
    <source>
        <dbReference type="PROSITE" id="PS50240"/>
    </source>
</evidence>
<dbReference type="CDD" id="cd00190">
    <property type="entry name" value="Tryp_SPc"/>
    <property type="match status" value="1"/>
</dbReference>
<keyword evidence="6 11" id="KW-0378">Hydrolase</keyword>
<dbReference type="FunFam" id="2.40.10.10:FF:000120">
    <property type="entry name" value="Putative serine protease"/>
    <property type="match status" value="1"/>
</dbReference>
<keyword evidence="8 11" id="KW-0720">Serine protease</keyword>
<dbReference type="InterPro" id="IPR043504">
    <property type="entry name" value="Peptidase_S1_PA_chymotrypsin"/>
</dbReference>
<keyword evidence="7" id="KW-0353">Hemolymph clotting</keyword>
<dbReference type="GO" id="GO:0006508">
    <property type="term" value="P:proteolysis"/>
    <property type="evidence" value="ECO:0007669"/>
    <property type="project" value="UniProtKB-KW"/>
</dbReference>
<comment type="similarity">
    <text evidence="11">Belongs to the peptidase S1 family. CLIP subfamily.</text>
</comment>
<dbReference type="PROSITE" id="PS50240">
    <property type="entry name" value="TRYPSIN_DOM"/>
    <property type="match status" value="1"/>
</dbReference>
<gene>
    <name evidence="14" type="ORF">CEUTPL_LOCUS9746</name>
</gene>
<keyword evidence="2 11" id="KW-0964">Secreted</keyword>